<reference evidence="1 3" key="1">
    <citation type="journal article" date="2011" name="Nature">
        <title>The Medicago genome provides insight into the evolution of rhizobial symbioses.</title>
        <authorList>
            <person name="Young N.D."/>
            <person name="Debelle F."/>
            <person name="Oldroyd G.E."/>
            <person name="Geurts R."/>
            <person name="Cannon S.B."/>
            <person name="Udvardi M.K."/>
            <person name="Benedito V.A."/>
            <person name="Mayer K.F."/>
            <person name="Gouzy J."/>
            <person name="Schoof H."/>
            <person name="Van de Peer Y."/>
            <person name="Proost S."/>
            <person name="Cook D.R."/>
            <person name="Meyers B.C."/>
            <person name="Spannagl M."/>
            <person name="Cheung F."/>
            <person name="De Mita S."/>
            <person name="Krishnakumar V."/>
            <person name="Gundlach H."/>
            <person name="Zhou S."/>
            <person name="Mudge J."/>
            <person name="Bharti A.K."/>
            <person name="Murray J.D."/>
            <person name="Naoumkina M.A."/>
            <person name="Rosen B."/>
            <person name="Silverstein K.A."/>
            <person name="Tang H."/>
            <person name="Rombauts S."/>
            <person name="Zhao P.X."/>
            <person name="Zhou P."/>
            <person name="Barbe V."/>
            <person name="Bardou P."/>
            <person name="Bechner M."/>
            <person name="Bellec A."/>
            <person name="Berger A."/>
            <person name="Berges H."/>
            <person name="Bidwell S."/>
            <person name="Bisseling T."/>
            <person name="Choisne N."/>
            <person name="Couloux A."/>
            <person name="Denny R."/>
            <person name="Deshpande S."/>
            <person name="Dai X."/>
            <person name="Doyle J.J."/>
            <person name="Dudez A.M."/>
            <person name="Farmer A.D."/>
            <person name="Fouteau S."/>
            <person name="Franken C."/>
            <person name="Gibelin C."/>
            <person name="Gish J."/>
            <person name="Goldstein S."/>
            <person name="Gonzalez A.J."/>
            <person name="Green P.J."/>
            <person name="Hallab A."/>
            <person name="Hartog M."/>
            <person name="Hua A."/>
            <person name="Humphray S.J."/>
            <person name="Jeong D.H."/>
            <person name="Jing Y."/>
            <person name="Jocker A."/>
            <person name="Kenton S.M."/>
            <person name="Kim D.J."/>
            <person name="Klee K."/>
            <person name="Lai H."/>
            <person name="Lang C."/>
            <person name="Lin S."/>
            <person name="Macmil S.L."/>
            <person name="Magdelenat G."/>
            <person name="Matthews L."/>
            <person name="McCorrison J."/>
            <person name="Monaghan E.L."/>
            <person name="Mun J.H."/>
            <person name="Najar F.Z."/>
            <person name="Nicholson C."/>
            <person name="Noirot C."/>
            <person name="O'Bleness M."/>
            <person name="Paule C.R."/>
            <person name="Poulain J."/>
            <person name="Prion F."/>
            <person name="Qin B."/>
            <person name="Qu C."/>
            <person name="Retzel E.F."/>
            <person name="Riddle C."/>
            <person name="Sallet E."/>
            <person name="Samain S."/>
            <person name="Samson N."/>
            <person name="Sanders I."/>
            <person name="Saurat O."/>
            <person name="Scarpelli C."/>
            <person name="Schiex T."/>
            <person name="Segurens B."/>
            <person name="Severin A.J."/>
            <person name="Sherrier D.J."/>
            <person name="Shi R."/>
            <person name="Sims S."/>
            <person name="Singer S.R."/>
            <person name="Sinharoy S."/>
            <person name="Sterck L."/>
            <person name="Viollet A."/>
            <person name="Wang B.B."/>
            <person name="Wang K."/>
            <person name="Wang M."/>
            <person name="Wang X."/>
            <person name="Warfsmann J."/>
            <person name="Weissenbach J."/>
            <person name="White D.D."/>
            <person name="White J.D."/>
            <person name="Wiley G.B."/>
            <person name="Wincker P."/>
            <person name="Xing Y."/>
            <person name="Yang L."/>
            <person name="Yao Z."/>
            <person name="Ying F."/>
            <person name="Zhai J."/>
            <person name="Zhou L."/>
            <person name="Zuber A."/>
            <person name="Denarie J."/>
            <person name="Dixon R.A."/>
            <person name="May G.D."/>
            <person name="Schwartz D.C."/>
            <person name="Rogers J."/>
            <person name="Quetier F."/>
            <person name="Town C.D."/>
            <person name="Roe B.A."/>
        </authorList>
    </citation>
    <scope>NUCLEOTIDE SEQUENCE [LARGE SCALE GENOMIC DNA]</scope>
    <source>
        <strain evidence="1">A17</strain>
        <strain evidence="2 3">cv. Jemalong A17</strain>
    </source>
</reference>
<name>A0A072V9F6_MEDTR</name>
<dbReference type="EMBL" id="CM001218">
    <property type="protein sequence ID" value="KEH38427.1"/>
    <property type="molecule type" value="Genomic_DNA"/>
</dbReference>
<sequence length="125" mass="14233">MEVIEIDSVICNHEDLILEAPKLWVLRAYNNVQMLEKKVFVDGCKLLTTRDIIEICSGILGHRGSSMRTIFKNLVTLCLDFELNGNRNVIALSFALKSCPKLMNLQINNQLLRLHPMSSHPKTKL</sequence>
<organism evidence="1 3">
    <name type="scientific">Medicago truncatula</name>
    <name type="common">Barrel medic</name>
    <name type="synonym">Medicago tribuloides</name>
    <dbReference type="NCBI Taxonomy" id="3880"/>
    <lineage>
        <taxon>Eukaryota</taxon>
        <taxon>Viridiplantae</taxon>
        <taxon>Streptophyta</taxon>
        <taxon>Embryophyta</taxon>
        <taxon>Tracheophyta</taxon>
        <taxon>Spermatophyta</taxon>
        <taxon>Magnoliopsida</taxon>
        <taxon>eudicotyledons</taxon>
        <taxon>Gunneridae</taxon>
        <taxon>Pentapetalae</taxon>
        <taxon>rosids</taxon>
        <taxon>fabids</taxon>
        <taxon>Fabales</taxon>
        <taxon>Fabaceae</taxon>
        <taxon>Papilionoideae</taxon>
        <taxon>50 kb inversion clade</taxon>
        <taxon>NPAAA clade</taxon>
        <taxon>Hologalegina</taxon>
        <taxon>IRL clade</taxon>
        <taxon>Trifolieae</taxon>
        <taxon>Medicago</taxon>
    </lineage>
</organism>
<proteinExistence type="predicted"/>
<dbReference type="HOGENOM" id="CLU_1995998_0_0_1"/>
<protein>
    <submittedName>
        <fullName evidence="1 2">Uncharacterized protein</fullName>
    </submittedName>
</protein>
<gene>
    <name evidence="1" type="ordered locus">MTR_2g070820</name>
</gene>
<reference evidence="2" key="3">
    <citation type="submission" date="2015-04" db="UniProtKB">
        <authorList>
            <consortium name="EnsemblPlants"/>
        </authorList>
    </citation>
    <scope>IDENTIFICATION</scope>
    <source>
        <strain evidence="2">cv. Jemalong A17</strain>
    </source>
</reference>
<dbReference type="EnsemblPlants" id="KEH38427">
    <property type="protein sequence ID" value="KEH38427"/>
    <property type="gene ID" value="MTR_2g070820"/>
</dbReference>
<reference evidence="1 3" key="2">
    <citation type="journal article" date="2014" name="BMC Genomics">
        <title>An improved genome release (version Mt4.0) for the model legume Medicago truncatula.</title>
        <authorList>
            <person name="Tang H."/>
            <person name="Krishnakumar V."/>
            <person name="Bidwell S."/>
            <person name="Rosen B."/>
            <person name="Chan A."/>
            <person name="Zhou S."/>
            <person name="Gentzbittel L."/>
            <person name="Childs K.L."/>
            <person name="Yandell M."/>
            <person name="Gundlach H."/>
            <person name="Mayer K.F."/>
            <person name="Schwartz D.C."/>
            <person name="Town C.D."/>
        </authorList>
    </citation>
    <scope>GENOME REANNOTATION</scope>
    <source>
        <strain evidence="1">A17</strain>
        <strain evidence="2 3">cv. Jemalong A17</strain>
    </source>
</reference>
<accession>A0A072V9F6</accession>
<evidence type="ECO:0000313" key="1">
    <source>
        <dbReference type="EMBL" id="KEH38427.1"/>
    </source>
</evidence>
<evidence type="ECO:0000313" key="2">
    <source>
        <dbReference type="EnsemblPlants" id="KEH38427"/>
    </source>
</evidence>
<dbReference type="Proteomes" id="UP000002051">
    <property type="component" value="Chromosome 2"/>
</dbReference>
<dbReference type="AlphaFoldDB" id="A0A072V9F6"/>
<keyword evidence="3" id="KW-1185">Reference proteome</keyword>
<evidence type="ECO:0000313" key="3">
    <source>
        <dbReference type="Proteomes" id="UP000002051"/>
    </source>
</evidence>